<gene>
    <name evidence="2" type="ORF">E2C01_044308</name>
</gene>
<protein>
    <submittedName>
        <fullName evidence="2">Uncharacterized protein</fullName>
    </submittedName>
</protein>
<evidence type="ECO:0000313" key="3">
    <source>
        <dbReference type="Proteomes" id="UP000324222"/>
    </source>
</evidence>
<dbReference type="EMBL" id="VSRR010009528">
    <property type="protein sequence ID" value="MPC50479.1"/>
    <property type="molecule type" value="Genomic_DNA"/>
</dbReference>
<organism evidence="2 3">
    <name type="scientific">Portunus trituberculatus</name>
    <name type="common">Swimming crab</name>
    <name type="synonym">Neptunus trituberculatus</name>
    <dbReference type="NCBI Taxonomy" id="210409"/>
    <lineage>
        <taxon>Eukaryota</taxon>
        <taxon>Metazoa</taxon>
        <taxon>Ecdysozoa</taxon>
        <taxon>Arthropoda</taxon>
        <taxon>Crustacea</taxon>
        <taxon>Multicrustacea</taxon>
        <taxon>Malacostraca</taxon>
        <taxon>Eumalacostraca</taxon>
        <taxon>Eucarida</taxon>
        <taxon>Decapoda</taxon>
        <taxon>Pleocyemata</taxon>
        <taxon>Brachyura</taxon>
        <taxon>Eubrachyura</taxon>
        <taxon>Portunoidea</taxon>
        <taxon>Portunidae</taxon>
        <taxon>Portuninae</taxon>
        <taxon>Portunus</taxon>
    </lineage>
</organism>
<dbReference type="AlphaFoldDB" id="A0A5B7FYZ0"/>
<accession>A0A5B7FYZ0</accession>
<proteinExistence type="predicted"/>
<sequence>MERVRKSSKEAPGPPSFLLPTQCIPPACLPSFMPPRIPRPSPTQTAFTILISYHGNESNKGDAEPDCGMLRGGAASQSPRRPLPALAASQCK</sequence>
<name>A0A5B7FYZ0_PORTR</name>
<feature type="region of interest" description="Disordered" evidence="1">
    <location>
        <begin position="1"/>
        <end position="20"/>
    </location>
</feature>
<feature type="region of interest" description="Disordered" evidence="1">
    <location>
        <begin position="55"/>
        <end position="92"/>
    </location>
</feature>
<evidence type="ECO:0000313" key="2">
    <source>
        <dbReference type="EMBL" id="MPC50479.1"/>
    </source>
</evidence>
<reference evidence="2 3" key="1">
    <citation type="submission" date="2019-05" db="EMBL/GenBank/DDBJ databases">
        <title>Another draft genome of Portunus trituberculatus and its Hox gene families provides insights of decapod evolution.</title>
        <authorList>
            <person name="Jeong J.-H."/>
            <person name="Song I."/>
            <person name="Kim S."/>
            <person name="Choi T."/>
            <person name="Kim D."/>
            <person name="Ryu S."/>
            <person name="Kim W."/>
        </authorList>
    </citation>
    <scope>NUCLEOTIDE SEQUENCE [LARGE SCALE GENOMIC DNA]</scope>
    <source>
        <tissue evidence="2">Muscle</tissue>
    </source>
</reference>
<comment type="caution">
    <text evidence="2">The sequence shown here is derived from an EMBL/GenBank/DDBJ whole genome shotgun (WGS) entry which is preliminary data.</text>
</comment>
<keyword evidence="3" id="KW-1185">Reference proteome</keyword>
<evidence type="ECO:0000256" key="1">
    <source>
        <dbReference type="SAM" id="MobiDB-lite"/>
    </source>
</evidence>
<dbReference type="Proteomes" id="UP000324222">
    <property type="component" value="Unassembled WGS sequence"/>
</dbReference>